<dbReference type="Gene3D" id="1.10.340.70">
    <property type="match status" value="1"/>
</dbReference>
<dbReference type="Pfam" id="PF17921">
    <property type="entry name" value="Integrase_H2C2"/>
    <property type="match status" value="1"/>
</dbReference>
<dbReference type="EMBL" id="KV921901">
    <property type="protein sequence ID" value="ORE07624.1"/>
    <property type="molecule type" value="Genomic_DNA"/>
</dbReference>
<dbReference type="VEuPathDB" id="FungiDB:BCV72DRAFT_262012"/>
<feature type="domain" description="Integrase zinc-binding" evidence="1">
    <location>
        <begin position="121"/>
        <end position="174"/>
    </location>
</feature>
<accession>A0A1X0R6K2</accession>
<dbReference type="AlphaFoldDB" id="A0A1X0R6K2"/>
<reference evidence="2" key="1">
    <citation type="journal article" date="2016" name="Proc. Natl. Acad. Sci. U.S.A.">
        <title>Lipid metabolic changes in an early divergent fungus govern the establishment of a mutualistic symbiosis with endobacteria.</title>
        <authorList>
            <person name="Lastovetsky O.A."/>
            <person name="Gaspar M.L."/>
            <person name="Mondo S.J."/>
            <person name="LaButti K.M."/>
            <person name="Sandor L."/>
            <person name="Grigoriev I.V."/>
            <person name="Henry S.A."/>
            <person name="Pawlowska T.E."/>
        </authorList>
    </citation>
    <scope>NUCLEOTIDE SEQUENCE [LARGE SCALE GENOMIC DNA]</scope>
    <source>
        <strain evidence="2">ATCC 52814</strain>
    </source>
</reference>
<evidence type="ECO:0000259" key="1">
    <source>
        <dbReference type="Pfam" id="PF17921"/>
    </source>
</evidence>
<organism evidence="2">
    <name type="scientific">Rhizopus microsporus var. microsporus</name>
    <dbReference type="NCBI Taxonomy" id="86635"/>
    <lineage>
        <taxon>Eukaryota</taxon>
        <taxon>Fungi</taxon>
        <taxon>Fungi incertae sedis</taxon>
        <taxon>Mucoromycota</taxon>
        <taxon>Mucoromycotina</taxon>
        <taxon>Mucoromycetes</taxon>
        <taxon>Mucorales</taxon>
        <taxon>Mucorineae</taxon>
        <taxon>Rhizopodaceae</taxon>
        <taxon>Rhizopus</taxon>
    </lineage>
</organism>
<proteinExistence type="predicted"/>
<gene>
    <name evidence="2" type="ORF">BCV72DRAFT_262012</name>
</gene>
<dbReference type="InterPro" id="IPR041588">
    <property type="entry name" value="Integrase_H2C2"/>
</dbReference>
<dbReference type="Proteomes" id="UP000242414">
    <property type="component" value="Unassembled WGS sequence"/>
</dbReference>
<sequence length="429" mass="47464">MNSTVSPYYHHPYGGYRFDSCPRFYPPTAPLDEIFDDDDQIPTVQEFSAIVDDYLNNLSPKKRDKALVDQHRYSQIQQVLRDPRNTAISTAQFRFWVKKMFQLQSGSSDVVCHDNKPVATKEQIYDILVKAHREAHHGGRDKTSALVRKRYSWIPKELVARFVRHCPFCITRRNSGHSPTVTKSVSPPRFTRHAYSFDSGMPTVCTPSSLKEGSDLSSDPPSSVGGYEASPNYACMSSNSSPKKSYFHPMYDRDDHDFLDCAYDTSLQSHSFPSTITGYRGSPQHGSIHPLVQSSHPHALLYAHNQSNTSSYPEYPFYGAGYYPSALNMNSYHESASPSSNAAAVAVAAASSTAAVAAAAAAVFMRPSAASSIDLLSHNQDHPYNPITSTSDTTSSTLQSSTCSTPLNQFLPYPSINSHMPDNAYQADI</sequence>
<protein>
    <recommendedName>
        <fullName evidence="1">Integrase zinc-binding domain-containing protein</fullName>
    </recommendedName>
</protein>
<name>A0A1X0R6K2_RHIZD</name>
<evidence type="ECO:0000313" key="2">
    <source>
        <dbReference type="EMBL" id="ORE07624.1"/>
    </source>
</evidence>
<dbReference type="OrthoDB" id="2499658at2759"/>